<dbReference type="PANTHER" id="PTHR22437:SF1">
    <property type="entry name" value="STORKHEAD-BOX PROTEIN 1"/>
    <property type="match status" value="1"/>
</dbReference>
<dbReference type="PANTHER" id="PTHR22437">
    <property type="entry name" value="WINGED HELIX DOMAIN-CONTAINING PROTEIN"/>
    <property type="match status" value="1"/>
</dbReference>
<evidence type="ECO:0000313" key="5">
    <source>
        <dbReference type="Ensembl" id="ENSSFOP00015004396.2"/>
    </source>
</evidence>
<protein>
    <submittedName>
        <fullName evidence="5">Storkhead box 1</fullName>
    </submittedName>
    <submittedName>
        <fullName evidence="4">Storkhead-box protein 1-like</fullName>
    </submittedName>
</protein>
<dbReference type="GO" id="GO:0005737">
    <property type="term" value="C:cytoplasm"/>
    <property type="evidence" value="ECO:0007669"/>
    <property type="project" value="TreeGrafter"/>
</dbReference>
<name>A0A0P7U4E3_SCLFO</name>
<proteinExistence type="predicted"/>
<dbReference type="GO" id="GO:0000977">
    <property type="term" value="F:RNA polymerase II transcription regulatory region sequence-specific DNA binding"/>
    <property type="evidence" value="ECO:0007669"/>
    <property type="project" value="TreeGrafter"/>
</dbReference>
<dbReference type="Proteomes" id="UP000034805">
    <property type="component" value="Unassembled WGS sequence"/>
</dbReference>
<feature type="region of interest" description="Disordered" evidence="1">
    <location>
        <begin position="670"/>
        <end position="694"/>
    </location>
</feature>
<evidence type="ECO:0000313" key="4">
    <source>
        <dbReference type="EMBL" id="KPP61971.1"/>
    </source>
</evidence>
<dbReference type="CTD" id="219736"/>
<reference evidence="5" key="3">
    <citation type="submission" date="2025-05" db="UniProtKB">
        <authorList>
            <consortium name="Ensembl"/>
        </authorList>
    </citation>
    <scope>IDENTIFICATION</scope>
</reference>
<sequence length="956" mass="105639">MSRALRTVQLSAASLALVLARSDGDLAARGAETTSGQDVFEDFKSQNLRSFWNKRLVKAVAAVFFQGWMENLVLLVRGDGGHLEVLREAWMRRALRAPRGFVIRAVGDLTPMQMSPIPQSQFIPLSEVLCSVISDMNAAHVTVNQEALINHMAKAHPGITIPTQDILYTTLGSLIKERKIYHTGEGYFVVTPQTYFITNSVAKDKYRWPTAEDDPLSPPPITYLVSNESCMDTTTEALAIAHCRSCSCFAPRPTPSVQGHQSISECTGRSLKWPCDTKPSVQHQSTSTAVDYQPSEISKSTTSRKEKDKPGRKFTLSLFRRNGGKKEKPKKEYATFSGQFPPEEWPVRDEDNLNNLPRDLEHAIIKRINPELTVDNLVRHTVMMKKLEERGADRGVDKGMSTEIVEYKQRHHSKVSKRSASKPTRSKRRGHPSRDNPRIKSGAIQCSVDPEADNLTHSCLRHDAVVDDRYSEACATKGSKDIYKKRIDNPFHGRIARDGVLRSSHRGHKKKEGTGQVSDQRQYVGHRSKSWDPCREKAVVKETGRSLTVGQGSCEGLDERELNFNSSLNGKNLKGCLGDSRGYPDSSTLRIEDKVKHLKEEKARSKTFCKERTEDGNEMTQVDVPDNRIIVGQTSEVESSVSRISNNYDGPTVSLSLPRVDVQRRLSVQQLDSSVEDSHRPDNLSTRTTESSFQLPEHGLWESDGFADDHTFYQRPVEDDACSSLCLHEDSMTDCSVVFQPGVAKCQTSRSVTGDWDNVSADGNSGGGQQESVLVMKQESSTWHQSSVVDVSLLTQSQGESGVAQVPHLLSSEPLASNPSQAGRADSAREGLHVASGTDSCTLTSWVRSQGVEESLRGLPEELSGGHKPSQEVPGAAGTRETVENHSSTGDSGIDSPRTQASLMSSGSEVLVGLRRRHFLQNLKQLHPQGGVLHPQGSLLRLTPVMNDRLQTTMTT</sequence>
<feature type="compositionally biased region" description="Polar residues" evidence="1">
    <location>
        <begin position="683"/>
        <end position="694"/>
    </location>
</feature>
<evidence type="ECO:0000259" key="3">
    <source>
        <dbReference type="Pfam" id="PF10264"/>
    </source>
</evidence>
<feature type="region of interest" description="Disordered" evidence="1">
    <location>
        <begin position="406"/>
        <end position="443"/>
    </location>
</feature>
<dbReference type="RefSeq" id="XP_029103399.1">
    <property type="nucleotide sequence ID" value="XM_029247566.1"/>
</dbReference>
<feature type="compositionally biased region" description="Polar residues" evidence="1">
    <location>
        <begin position="279"/>
        <end position="301"/>
    </location>
</feature>
<feature type="domain" description="Winged helix Storkhead-box1" evidence="3">
    <location>
        <begin position="114"/>
        <end position="192"/>
    </location>
</feature>
<dbReference type="Pfam" id="PF10264">
    <property type="entry name" value="WHD_Storkhead"/>
    <property type="match status" value="1"/>
</dbReference>
<evidence type="ECO:0000256" key="1">
    <source>
        <dbReference type="SAM" id="MobiDB-lite"/>
    </source>
</evidence>
<dbReference type="GO" id="GO:0005634">
    <property type="term" value="C:nucleus"/>
    <property type="evidence" value="ECO:0007669"/>
    <property type="project" value="TreeGrafter"/>
</dbReference>
<dbReference type="InterPro" id="IPR040126">
    <property type="entry name" value="STOX1/2"/>
</dbReference>
<feature type="compositionally biased region" description="Polar residues" evidence="1">
    <location>
        <begin position="885"/>
        <end position="902"/>
    </location>
</feature>
<gene>
    <name evidence="5" type="primary">STOX1</name>
    <name evidence="4" type="ORF">Z043_119881</name>
</gene>
<feature type="compositionally biased region" description="Basic residues" evidence="1">
    <location>
        <begin position="409"/>
        <end position="431"/>
    </location>
</feature>
<dbReference type="AlphaFoldDB" id="A0A0P7U4E3"/>
<dbReference type="InterPro" id="IPR019391">
    <property type="entry name" value="Storkhead-box_WHD"/>
</dbReference>
<reference evidence="5 7" key="2">
    <citation type="submission" date="2019-04" db="EMBL/GenBank/DDBJ databases">
        <authorList>
            <consortium name="Wellcome Sanger Institute Data Sharing"/>
        </authorList>
    </citation>
    <scope>NUCLEOTIDE SEQUENCE [LARGE SCALE GENOMIC DNA]</scope>
</reference>
<feature type="region of interest" description="Disordered" evidence="1">
    <location>
        <begin position="859"/>
        <end position="902"/>
    </location>
</feature>
<dbReference type="KEGG" id="sfm:108920820"/>
<accession>A0A0P7U4E3</accession>
<feature type="region of interest" description="Disordered" evidence="1">
    <location>
        <begin position="501"/>
        <end position="530"/>
    </location>
</feature>
<reference evidence="4 6" key="1">
    <citation type="submission" date="2015-08" db="EMBL/GenBank/DDBJ databases">
        <title>The genome of the Asian arowana (Scleropages formosus).</title>
        <authorList>
            <person name="Tan M.H."/>
            <person name="Gan H.M."/>
            <person name="Croft L.J."/>
            <person name="Austin C.M."/>
        </authorList>
    </citation>
    <scope>NUCLEOTIDE SEQUENCE [LARGE SCALE GENOMIC DNA]</scope>
    <source>
        <strain evidence="4">Aro1</strain>
    </source>
</reference>
<evidence type="ECO:0000313" key="7">
    <source>
        <dbReference type="Proteomes" id="UP000694397"/>
    </source>
</evidence>
<dbReference type="STRING" id="113540.ENSSFOP00015004396"/>
<dbReference type="GeneTree" id="ENSGT00520000055589"/>
<dbReference type="GO" id="GO:0006357">
    <property type="term" value="P:regulation of transcription by RNA polymerase II"/>
    <property type="evidence" value="ECO:0007669"/>
    <property type="project" value="InterPro"/>
</dbReference>
<keyword evidence="2" id="KW-0732">Signal</keyword>
<keyword evidence="7" id="KW-1185">Reference proteome</keyword>
<dbReference type="Ensembl" id="ENSSFOT00015004465.2">
    <property type="protein sequence ID" value="ENSSFOP00015004396.2"/>
    <property type="gene ID" value="ENSSFOG00015002825.2"/>
</dbReference>
<dbReference type="Proteomes" id="UP000694397">
    <property type="component" value="Chromosome 21"/>
</dbReference>
<feature type="signal peptide" evidence="2">
    <location>
        <begin position="1"/>
        <end position="20"/>
    </location>
</feature>
<dbReference type="GeneID" id="108920820"/>
<feature type="chain" id="PRO_5044545564" evidence="2">
    <location>
        <begin position="21"/>
        <end position="956"/>
    </location>
</feature>
<organism evidence="4 6">
    <name type="scientific">Scleropages formosus</name>
    <name type="common">Asian bonytongue</name>
    <name type="synonym">Osteoglossum formosum</name>
    <dbReference type="NCBI Taxonomy" id="113540"/>
    <lineage>
        <taxon>Eukaryota</taxon>
        <taxon>Metazoa</taxon>
        <taxon>Chordata</taxon>
        <taxon>Craniata</taxon>
        <taxon>Vertebrata</taxon>
        <taxon>Euteleostomi</taxon>
        <taxon>Actinopterygii</taxon>
        <taxon>Neopterygii</taxon>
        <taxon>Teleostei</taxon>
        <taxon>Osteoglossocephala</taxon>
        <taxon>Osteoglossomorpha</taxon>
        <taxon>Osteoglossiformes</taxon>
        <taxon>Osteoglossidae</taxon>
        <taxon>Scleropages</taxon>
    </lineage>
</organism>
<evidence type="ECO:0000256" key="2">
    <source>
        <dbReference type="SAM" id="SignalP"/>
    </source>
</evidence>
<dbReference type="OrthoDB" id="10020110at2759"/>
<dbReference type="EMBL" id="JARO02009115">
    <property type="protein sequence ID" value="KPP61971.1"/>
    <property type="molecule type" value="Genomic_DNA"/>
</dbReference>
<feature type="region of interest" description="Disordered" evidence="1">
    <location>
        <begin position="277"/>
        <end position="331"/>
    </location>
</feature>
<evidence type="ECO:0000313" key="6">
    <source>
        <dbReference type="Proteomes" id="UP000034805"/>
    </source>
</evidence>